<comment type="catalytic activity">
    <reaction evidence="12">
        <text>L-proline(in) + Na(+)(in) = L-proline(out) + Na(+)(out)</text>
        <dbReference type="Rhea" id="RHEA:28967"/>
        <dbReference type="ChEBI" id="CHEBI:29101"/>
        <dbReference type="ChEBI" id="CHEBI:60039"/>
    </reaction>
</comment>
<keyword evidence="11" id="KW-0739">Sodium transport</keyword>
<evidence type="ECO:0000256" key="3">
    <source>
        <dbReference type="ARBA" id="ARBA00022448"/>
    </source>
</evidence>
<evidence type="ECO:0000256" key="6">
    <source>
        <dbReference type="ARBA" id="ARBA00022847"/>
    </source>
</evidence>
<keyword evidence="16" id="KW-1185">Reference proteome</keyword>
<feature type="transmembrane region" description="Helical" evidence="14">
    <location>
        <begin position="364"/>
        <end position="388"/>
    </location>
</feature>
<feature type="transmembrane region" description="Helical" evidence="14">
    <location>
        <begin position="119"/>
        <end position="144"/>
    </location>
</feature>
<feature type="transmembrane region" description="Helical" evidence="14">
    <location>
        <begin position="199"/>
        <end position="217"/>
    </location>
</feature>
<feature type="transmembrane region" description="Helical" evidence="14">
    <location>
        <begin position="6"/>
        <end position="25"/>
    </location>
</feature>
<keyword evidence="10 14" id="KW-0472">Membrane</keyword>
<feature type="transmembrane region" description="Helical" evidence="14">
    <location>
        <begin position="306"/>
        <end position="332"/>
    </location>
</feature>
<keyword evidence="9" id="KW-0406">Ion transport</keyword>
<dbReference type="InterPro" id="IPR038377">
    <property type="entry name" value="Na/Glc_symporter_sf"/>
</dbReference>
<feature type="transmembrane region" description="Helical" evidence="14">
    <location>
        <begin position="554"/>
        <end position="576"/>
    </location>
</feature>
<comment type="subcellular location">
    <subcellularLocation>
        <location evidence="1">Cell membrane</location>
        <topology evidence="1">Multi-pass membrane protein</topology>
    </subcellularLocation>
</comment>
<keyword evidence="4" id="KW-1003">Cell membrane</keyword>
<feature type="transmembrane region" description="Helical" evidence="14">
    <location>
        <begin position="582"/>
        <end position="600"/>
    </location>
</feature>
<accession>A0ABU3U6Q4</accession>
<dbReference type="PANTHER" id="PTHR48086">
    <property type="entry name" value="SODIUM/PROLINE SYMPORTER-RELATED"/>
    <property type="match status" value="1"/>
</dbReference>
<evidence type="ECO:0000256" key="4">
    <source>
        <dbReference type="ARBA" id="ARBA00022475"/>
    </source>
</evidence>
<evidence type="ECO:0000256" key="10">
    <source>
        <dbReference type="ARBA" id="ARBA00023136"/>
    </source>
</evidence>
<comment type="caution">
    <text evidence="15">The sequence shown here is derived from an EMBL/GenBank/DDBJ whole genome shotgun (WGS) entry which is preliminary data.</text>
</comment>
<dbReference type="PROSITE" id="PS50283">
    <property type="entry name" value="NA_SOLUT_SYMP_3"/>
    <property type="match status" value="1"/>
</dbReference>
<sequence>MNLATIDILIIVFYIIITVLFGLYVSKKASKSLTSYFLGGNEIPWYYLGLSNASGMFDISGTMWAVTIMFVYGLKSAWLPWSWPVWNQVFVFVFLAAWLRRSNVMTGAQWITYRFGEGLGARLSHIIVTVFAVISTLGFIAYFFEGIGKFVVIFFPWDLSFHIGAFQVLSEQSYALIIIGITTLYTLKGGMYSVVATEVLQFLIMTVSCLVIGYIAFTSVTFAQVDAAVPANWKDLFFGMHLDLDWTGYIDSVNQKIDEDGFSLFGFFFMMMIFKGIFASLAGPVPSYDMQRVLSTKNPVDASKMSALTIVVLSVPRYLMIAGFAVLCLVYMGPELQGLGSGFDFETILPEAINRFVPIGVKGLLLAGLLAAFMGTFAAFINSAPAYLVNDIYKKYINPNAANKTYIRYSYLSSVFIVVVGLIGGFFASSINSLTLWLTFGLYGGYAAANVLKWIWWRFNSYGYFGGMLAGLIASTLLPKIFEDTSSIFLFPYVLLISFIGCALGVYLAKPDDMKVLKHFYRTTKPWGFWKPVISEIRKDDQAFVQNKTFKLDMLNCIIGIVWQMTFVLAPMYLIIKEYNSLYIVLAIMVITSVILKLTWYNKLADKESKVG</sequence>
<keyword evidence="8" id="KW-0915">Sodium</keyword>
<proteinExistence type="inferred from homology"/>
<evidence type="ECO:0000313" key="15">
    <source>
        <dbReference type="EMBL" id="MDU8886016.1"/>
    </source>
</evidence>
<evidence type="ECO:0000256" key="12">
    <source>
        <dbReference type="ARBA" id="ARBA00033708"/>
    </source>
</evidence>
<dbReference type="CDD" id="cd11477">
    <property type="entry name" value="SLC5sbd_u1"/>
    <property type="match status" value="1"/>
</dbReference>
<keyword evidence="3" id="KW-0813">Transport</keyword>
<organism evidence="15 16">
    <name type="scientific">Gilvirhabdus luticola</name>
    <dbReference type="NCBI Taxonomy" id="3079858"/>
    <lineage>
        <taxon>Bacteria</taxon>
        <taxon>Pseudomonadati</taxon>
        <taxon>Bacteroidota</taxon>
        <taxon>Flavobacteriia</taxon>
        <taxon>Flavobacteriales</taxon>
        <taxon>Flavobacteriaceae</taxon>
        <taxon>Gilvirhabdus</taxon>
    </lineage>
</organism>
<evidence type="ECO:0000256" key="9">
    <source>
        <dbReference type="ARBA" id="ARBA00023065"/>
    </source>
</evidence>
<evidence type="ECO:0000256" key="13">
    <source>
        <dbReference type="RuleBase" id="RU362091"/>
    </source>
</evidence>
<protein>
    <submittedName>
        <fullName evidence="15">Sodium:solute symporter family protein</fullName>
    </submittedName>
</protein>
<evidence type="ECO:0000313" key="16">
    <source>
        <dbReference type="Proteomes" id="UP001268651"/>
    </source>
</evidence>
<feature type="transmembrane region" description="Helical" evidence="14">
    <location>
        <begin position="164"/>
        <end position="187"/>
    </location>
</feature>
<dbReference type="PANTHER" id="PTHR48086:SF3">
    <property type="entry name" value="SODIUM_PROLINE SYMPORTER"/>
    <property type="match status" value="1"/>
</dbReference>
<dbReference type="Gene3D" id="1.20.1730.10">
    <property type="entry name" value="Sodium/glucose cotransporter"/>
    <property type="match status" value="1"/>
</dbReference>
<feature type="transmembrane region" description="Helical" evidence="14">
    <location>
        <begin position="45"/>
        <end position="72"/>
    </location>
</feature>
<evidence type="ECO:0000256" key="2">
    <source>
        <dbReference type="ARBA" id="ARBA00006434"/>
    </source>
</evidence>
<dbReference type="EMBL" id="JAWHTF010000003">
    <property type="protein sequence ID" value="MDU8886016.1"/>
    <property type="molecule type" value="Genomic_DNA"/>
</dbReference>
<feature type="transmembrane region" description="Helical" evidence="14">
    <location>
        <begin position="409"/>
        <end position="428"/>
    </location>
</feature>
<reference evidence="15 16" key="1">
    <citation type="submission" date="2023-10" db="EMBL/GenBank/DDBJ databases">
        <title>Marimonas sp. nov. isolated from tidal mud flat.</title>
        <authorList>
            <person name="Jaincy N.J."/>
            <person name="Srinivasan S."/>
            <person name="Lee S.-S."/>
        </authorList>
    </citation>
    <scope>NUCLEOTIDE SEQUENCE [LARGE SCALE GENOMIC DNA]</scope>
    <source>
        <strain evidence="15 16">MJ-SS3</strain>
    </source>
</reference>
<evidence type="ECO:0000256" key="11">
    <source>
        <dbReference type="ARBA" id="ARBA00023201"/>
    </source>
</evidence>
<keyword evidence="6" id="KW-0769">Symport</keyword>
<feature type="transmembrane region" description="Helical" evidence="14">
    <location>
        <begin position="78"/>
        <end position="99"/>
    </location>
</feature>
<feature type="transmembrane region" description="Helical" evidence="14">
    <location>
        <begin position="488"/>
        <end position="509"/>
    </location>
</feature>
<dbReference type="InterPro" id="IPR001734">
    <property type="entry name" value="Na/solute_symporter"/>
</dbReference>
<evidence type="ECO:0000256" key="5">
    <source>
        <dbReference type="ARBA" id="ARBA00022692"/>
    </source>
</evidence>
<dbReference type="Proteomes" id="UP001268651">
    <property type="component" value="Unassembled WGS sequence"/>
</dbReference>
<feature type="transmembrane region" description="Helical" evidence="14">
    <location>
        <begin position="434"/>
        <end position="455"/>
    </location>
</feature>
<evidence type="ECO:0000256" key="14">
    <source>
        <dbReference type="SAM" id="Phobius"/>
    </source>
</evidence>
<feature type="transmembrane region" description="Helical" evidence="14">
    <location>
        <begin position="262"/>
        <end position="285"/>
    </location>
</feature>
<keyword evidence="5 14" id="KW-0812">Transmembrane</keyword>
<feature type="transmembrane region" description="Helical" evidence="14">
    <location>
        <begin position="462"/>
        <end position="482"/>
    </location>
</feature>
<dbReference type="InterPro" id="IPR050277">
    <property type="entry name" value="Sodium:Solute_Symporter"/>
</dbReference>
<evidence type="ECO:0000256" key="8">
    <source>
        <dbReference type="ARBA" id="ARBA00023053"/>
    </source>
</evidence>
<dbReference type="Pfam" id="PF00474">
    <property type="entry name" value="SSF"/>
    <property type="match status" value="1"/>
</dbReference>
<dbReference type="RefSeq" id="WP_316661940.1">
    <property type="nucleotide sequence ID" value="NZ_JAWHTF010000003.1"/>
</dbReference>
<comment type="similarity">
    <text evidence="2 13">Belongs to the sodium:solute symporter (SSF) (TC 2.A.21) family.</text>
</comment>
<evidence type="ECO:0000256" key="1">
    <source>
        <dbReference type="ARBA" id="ARBA00004651"/>
    </source>
</evidence>
<gene>
    <name evidence="15" type="ORF">RXV94_07585</name>
</gene>
<keyword evidence="7 14" id="KW-1133">Transmembrane helix</keyword>
<name>A0ABU3U6Q4_9FLAO</name>
<evidence type="ECO:0000256" key="7">
    <source>
        <dbReference type="ARBA" id="ARBA00022989"/>
    </source>
</evidence>